<dbReference type="GO" id="GO:0016853">
    <property type="term" value="F:isomerase activity"/>
    <property type="evidence" value="ECO:0007669"/>
    <property type="project" value="UniProtKB-KW"/>
</dbReference>
<keyword evidence="4" id="KW-1185">Reference proteome</keyword>
<dbReference type="InterPro" id="IPR027304">
    <property type="entry name" value="Trigger_fact/SurA_dom_sf"/>
</dbReference>
<dbReference type="SUPFAM" id="SSF54534">
    <property type="entry name" value="FKBP-like"/>
    <property type="match status" value="1"/>
</dbReference>
<dbReference type="InterPro" id="IPR000297">
    <property type="entry name" value="PPIase_PpiC"/>
</dbReference>
<dbReference type="InterPro" id="IPR055582">
    <property type="entry name" value="DUF7158"/>
</dbReference>
<dbReference type="InterPro" id="IPR050245">
    <property type="entry name" value="PrsA_foldase"/>
</dbReference>
<keyword evidence="1 3" id="KW-0413">Isomerase</keyword>
<dbReference type="EMBL" id="JANFNG010000019">
    <property type="protein sequence ID" value="MCQ4083247.1"/>
    <property type="molecule type" value="Genomic_DNA"/>
</dbReference>
<dbReference type="PANTHER" id="PTHR47245:SF2">
    <property type="entry name" value="PEPTIDYL-PROLYL CIS-TRANS ISOMERASE HP_0175-RELATED"/>
    <property type="match status" value="1"/>
</dbReference>
<accession>A0ABT1Q005</accession>
<dbReference type="Pfam" id="PF13145">
    <property type="entry name" value="Rotamase_2"/>
    <property type="match status" value="1"/>
</dbReference>
<evidence type="ECO:0000259" key="2">
    <source>
        <dbReference type="PROSITE" id="PS50198"/>
    </source>
</evidence>
<reference evidence="3" key="1">
    <citation type="submission" date="2022-06" db="EMBL/GenBank/DDBJ databases">
        <title>Draft genome sequence of Streptomyces sp. RB6PN25 isolated from peat swamp forest in Thailand.</title>
        <authorList>
            <person name="Duangmal K."/>
            <person name="Klaysubun C."/>
        </authorList>
    </citation>
    <scope>NUCLEOTIDE SEQUENCE</scope>
    <source>
        <strain evidence="3">RB6PN25</strain>
    </source>
</reference>
<dbReference type="RefSeq" id="WP_255922166.1">
    <property type="nucleotide sequence ID" value="NZ_JANFNG010000019.1"/>
</dbReference>
<protein>
    <submittedName>
        <fullName evidence="3">Peptidyl-prolyl cis-trans isomerase</fullName>
    </submittedName>
</protein>
<evidence type="ECO:0000313" key="3">
    <source>
        <dbReference type="EMBL" id="MCQ4083247.1"/>
    </source>
</evidence>
<proteinExistence type="predicted"/>
<organism evidence="3 4">
    <name type="scientific">Streptomyces humicola</name>
    <dbReference type="NCBI Taxonomy" id="2953240"/>
    <lineage>
        <taxon>Bacteria</taxon>
        <taxon>Bacillati</taxon>
        <taxon>Actinomycetota</taxon>
        <taxon>Actinomycetes</taxon>
        <taxon>Kitasatosporales</taxon>
        <taxon>Streptomycetaceae</taxon>
        <taxon>Streptomyces</taxon>
    </lineage>
</organism>
<name>A0ABT1Q005_9ACTN</name>
<sequence length="238" mass="26070">MSAATEVARVGDRVITIAELDRRLAAIRRGPYGTRLPEDRTPAGTRLRRWVAQLLASEALILHEAPDDSLPLDRAVHALFVQVTANVTVSEPELRRYYAANPDLWTRPERRTMRHAVRPTRAEAAAVRADELGEPETVARGQLSGPVEDALFAAAPGSRIGPVRTSFGWHVAVVEGVEPAAIRPFEEVRAAIHADLLAAARGTAFDDWLAARRDALVRLAPGFEHPGDPSLPDHVHRH</sequence>
<gene>
    <name evidence="3" type="ORF">NGB36_22240</name>
</gene>
<evidence type="ECO:0000256" key="1">
    <source>
        <dbReference type="PROSITE-ProRule" id="PRU00278"/>
    </source>
</evidence>
<dbReference type="Gene3D" id="3.10.50.40">
    <property type="match status" value="1"/>
</dbReference>
<keyword evidence="1" id="KW-0697">Rotamase</keyword>
<dbReference type="PANTHER" id="PTHR47245">
    <property type="entry name" value="PEPTIDYLPROLYL ISOMERASE"/>
    <property type="match status" value="1"/>
</dbReference>
<dbReference type="PROSITE" id="PS50198">
    <property type="entry name" value="PPIC_PPIASE_2"/>
    <property type="match status" value="1"/>
</dbReference>
<feature type="domain" description="PpiC" evidence="2">
    <location>
        <begin position="71"/>
        <end position="176"/>
    </location>
</feature>
<dbReference type="Pfam" id="PF23716">
    <property type="entry name" value="DUF7158"/>
    <property type="match status" value="1"/>
</dbReference>
<dbReference type="Proteomes" id="UP001057702">
    <property type="component" value="Unassembled WGS sequence"/>
</dbReference>
<dbReference type="SUPFAM" id="SSF109998">
    <property type="entry name" value="Triger factor/SurA peptide-binding domain-like"/>
    <property type="match status" value="1"/>
</dbReference>
<comment type="caution">
    <text evidence="3">The sequence shown here is derived from an EMBL/GenBank/DDBJ whole genome shotgun (WGS) entry which is preliminary data.</text>
</comment>
<evidence type="ECO:0000313" key="4">
    <source>
        <dbReference type="Proteomes" id="UP001057702"/>
    </source>
</evidence>
<dbReference type="InterPro" id="IPR046357">
    <property type="entry name" value="PPIase_dom_sf"/>
</dbReference>